<sequence>MWKNTNKYNNMISAFQCDFACARDRLCNLRLSDLDTAITNKDDPRYKSINEDIDLLEELEFLLRYGKAKIMVKEGE</sequence>
<dbReference type="EMBL" id="QROE01000001">
    <property type="protein sequence ID" value="RHK98341.1"/>
    <property type="molecule type" value="Genomic_DNA"/>
</dbReference>
<reference evidence="3 4" key="1">
    <citation type="submission" date="2018-08" db="EMBL/GenBank/DDBJ databases">
        <title>A genome reference for cultivated species of the human gut microbiota.</title>
        <authorList>
            <person name="Zou Y."/>
            <person name="Xue W."/>
            <person name="Luo G."/>
        </authorList>
    </citation>
    <scope>NUCLEOTIDE SEQUENCE [LARGE SCALE GENOMIC DNA]</scope>
    <source>
        <strain evidence="2 4">AF39-4</strain>
        <strain evidence="1 3">AM22-9LB</strain>
    </source>
</reference>
<dbReference type="RefSeq" id="WP_118197450.1">
    <property type="nucleotide sequence ID" value="NZ_CABJDZ010000001.1"/>
</dbReference>
<comment type="caution">
    <text evidence="2">The sequence shown here is derived from an EMBL/GenBank/DDBJ whole genome shotgun (WGS) entry which is preliminary data.</text>
</comment>
<accession>A0A415HVR9</accession>
<organism evidence="2 4">
    <name type="scientific">Blautia obeum</name>
    <dbReference type="NCBI Taxonomy" id="40520"/>
    <lineage>
        <taxon>Bacteria</taxon>
        <taxon>Bacillati</taxon>
        <taxon>Bacillota</taxon>
        <taxon>Clostridia</taxon>
        <taxon>Lachnospirales</taxon>
        <taxon>Lachnospiraceae</taxon>
        <taxon>Blautia</taxon>
    </lineage>
</organism>
<gene>
    <name evidence="2" type="ORF">DW040_03260</name>
    <name evidence="1" type="ORF">DW272_02665</name>
</gene>
<dbReference type="EMBL" id="QRHZ01000001">
    <property type="protein sequence ID" value="RHG20128.1"/>
    <property type="molecule type" value="Genomic_DNA"/>
</dbReference>
<dbReference type="AlphaFoldDB" id="A0A415HVR9"/>
<evidence type="ECO:0000313" key="2">
    <source>
        <dbReference type="EMBL" id="RHK98341.1"/>
    </source>
</evidence>
<dbReference type="Proteomes" id="UP000284267">
    <property type="component" value="Unassembled WGS sequence"/>
</dbReference>
<name>A0A415HVR9_9FIRM</name>
<proteinExistence type="predicted"/>
<evidence type="ECO:0000313" key="1">
    <source>
        <dbReference type="EMBL" id="RHG20128.1"/>
    </source>
</evidence>
<evidence type="ECO:0000313" key="3">
    <source>
        <dbReference type="Proteomes" id="UP000284220"/>
    </source>
</evidence>
<dbReference type="Proteomes" id="UP000284220">
    <property type="component" value="Unassembled WGS sequence"/>
</dbReference>
<protein>
    <submittedName>
        <fullName evidence="2">Uncharacterized protein</fullName>
    </submittedName>
</protein>
<evidence type="ECO:0000313" key="4">
    <source>
        <dbReference type="Proteomes" id="UP000284267"/>
    </source>
</evidence>